<feature type="compositionally biased region" description="Acidic residues" evidence="1">
    <location>
        <begin position="229"/>
        <end position="243"/>
    </location>
</feature>
<gene>
    <name evidence="2" type="ORF">FIBSPDRAFT_904930</name>
</gene>
<dbReference type="AlphaFoldDB" id="A0A167U3T0"/>
<feature type="region of interest" description="Disordered" evidence="1">
    <location>
        <begin position="229"/>
        <end position="248"/>
    </location>
</feature>
<feature type="compositionally biased region" description="Low complexity" evidence="1">
    <location>
        <begin position="284"/>
        <end position="296"/>
    </location>
</feature>
<name>A0A167U3T0_9AGAM</name>
<protein>
    <submittedName>
        <fullName evidence="2">Uncharacterized protein</fullName>
    </submittedName>
</protein>
<evidence type="ECO:0000256" key="1">
    <source>
        <dbReference type="SAM" id="MobiDB-lite"/>
    </source>
</evidence>
<dbReference type="EMBL" id="KV418043">
    <property type="protein sequence ID" value="KZP03564.1"/>
    <property type="molecule type" value="Genomic_DNA"/>
</dbReference>
<dbReference type="OrthoDB" id="3269282at2759"/>
<keyword evidence="3" id="KW-1185">Reference proteome</keyword>
<dbReference type="Proteomes" id="UP000076532">
    <property type="component" value="Unassembled WGS sequence"/>
</dbReference>
<feature type="region of interest" description="Disordered" evidence="1">
    <location>
        <begin position="271"/>
        <end position="302"/>
    </location>
</feature>
<accession>A0A167U3T0</accession>
<organism evidence="2 3">
    <name type="scientific">Athelia psychrophila</name>
    <dbReference type="NCBI Taxonomy" id="1759441"/>
    <lineage>
        <taxon>Eukaryota</taxon>
        <taxon>Fungi</taxon>
        <taxon>Dikarya</taxon>
        <taxon>Basidiomycota</taxon>
        <taxon>Agaricomycotina</taxon>
        <taxon>Agaricomycetes</taxon>
        <taxon>Agaricomycetidae</taxon>
        <taxon>Atheliales</taxon>
        <taxon>Atheliaceae</taxon>
        <taxon>Athelia</taxon>
    </lineage>
</organism>
<proteinExistence type="predicted"/>
<feature type="compositionally biased region" description="Basic and acidic residues" evidence="1">
    <location>
        <begin position="440"/>
        <end position="449"/>
    </location>
</feature>
<feature type="region of interest" description="Disordered" evidence="1">
    <location>
        <begin position="333"/>
        <end position="461"/>
    </location>
</feature>
<evidence type="ECO:0000313" key="3">
    <source>
        <dbReference type="Proteomes" id="UP000076532"/>
    </source>
</evidence>
<evidence type="ECO:0000313" key="2">
    <source>
        <dbReference type="EMBL" id="KZP03564.1"/>
    </source>
</evidence>
<feature type="region of interest" description="Disordered" evidence="1">
    <location>
        <begin position="71"/>
        <end position="150"/>
    </location>
</feature>
<sequence>MSTATTTMLMPPSRTPATMFPTAGCSYSHAEDRHLNVRFDEECILIPPPAKKPAMVTVSYSLPVWRRRAGDVADNESDGQSSSEVTFKVALPRFMSRSSSRSRRPSHSPRTSPDMRNISPCLVQRAPSSESTSSEHRLKSPRLESIPVLPTSPRPDVATVPLRSCCTNCIPTLEDCVKLGDEWTEKFTNKAQRRRRRASLDGGRSSMETAFLAVDLNKLDQAPLVTEDDIQQQEADTEPESEDQLLPSPALRVRPSLNFCLEPLKISAPIREEDDDQLFPLPSPRRTPTSSPAHSPNASTSNVSVNICGPRTASAIACGSHDSLPLPSACASGIRRQSSNDSTDEGSASESLVGGGRCVKGLLTPEPSPAKPSAKPSYRPPPVMSRSMSMDSPTGPKRAYKAPFFVTPPTPDSPSESMLPPSISRSSRKDSASTSTSASPERKRDEKRVKVEKRKSARFSGQQFWKAGADVLKGVSMSPPMHV</sequence>
<reference evidence="2 3" key="1">
    <citation type="journal article" date="2016" name="Mol. Biol. Evol.">
        <title>Comparative Genomics of Early-Diverging Mushroom-Forming Fungi Provides Insights into the Origins of Lignocellulose Decay Capabilities.</title>
        <authorList>
            <person name="Nagy L.G."/>
            <person name="Riley R."/>
            <person name="Tritt A."/>
            <person name="Adam C."/>
            <person name="Daum C."/>
            <person name="Floudas D."/>
            <person name="Sun H."/>
            <person name="Yadav J.S."/>
            <person name="Pangilinan J."/>
            <person name="Larsson K.H."/>
            <person name="Matsuura K."/>
            <person name="Barry K."/>
            <person name="Labutti K."/>
            <person name="Kuo R."/>
            <person name="Ohm R.A."/>
            <person name="Bhattacharya S.S."/>
            <person name="Shirouzu T."/>
            <person name="Yoshinaga Y."/>
            <person name="Martin F.M."/>
            <person name="Grigoriev I.V."/>
            <person name="Hibbett D.S."/>
        </authorList>
    </citation>
    <scope>NUCLEOTIDE SEQUENCE [LARGE SCALE GENOMIC DNA]</scope>
    <source>
        <strain evidence="2 3">CBS 109695</strain>
    </source>
</reference>
<dbReference type="STRING" id="436010.A0A167U3T0"/>
<feature type="compositionally biased region" description="Polar residues" evidence="1">
    <location>
        <begin position="335"/>
        <end position="350"/>
    </location>
</feature>
<feature type="compositionally biased region" description="Basic and acidic residues" evidence="1">
    <location>
        <begin position="133"/>
        <end position="142"/>
    </location>
</feature>